<accession>A0A7W6NXV7</accession>
<keyword evidence="1" id="KW-0472">Membrane</keyword>
<dbReference type="PANTHER" id="PTHR46663">
    <property type="entry name" value="DIGUANYLATE CYCLASE DGCT-RELATED"/>
    <property type="match status" value="1"/>
</dbReference>
<sequence>MEPGIRALLSNRSVWFVVLLAMAGLYGIFAFDIFRDETSSVTDRKLRIELDEFLLFASALILLLFSYGLNQHRARGRERDRRIAAERSARDLGYHDALTGMPNRRAFDEALAKLSPSGLHAVLMLDLNGFKAINDTHGHGMGDALLRVVADRIAGAVREGDTAARLGGDEFAVITPGLANPEIVKLIAGRLAESIARPVFVEGRTLHVGTGIGIALSRAEKLTPVELTRRADLALYAAKRSEGVSFRVYGPELEG</sequence>
<evidence type="ECO:0000256" key="1">
    <source>
        <dbReference type="SAM" id="Phobius"/>
    </source>
</evidence>
<comment type="caution">
    <text evidence="3">The sequence shown here is derived from an EMBL/GenBank/DDBJ whole genome shotgun (WGS) entry which is preliminary data.</text>
</comment>
<dbReference type="NCBIfam" id="TIGR00254">
    <property type="entry name" value="GGDEF"/>
    <property type="match status" value="1"/>
</dbReference>
<proteinExistence type="predicted"/>
<evidence type="ECO:0000259" key="2">
    <source>
        <dbReference type="PROSITE" id="PS50887"/>
    </source>
</evidence>
<dbReference type="PROSITE" id="PS50887">
    <property type="entry name" value="GGDEF"/>
    <property type="match status" value="1"/>
</dbReference>
<evidence type="ECO:0000313" key="3">
    <source>
        <dbReference type="EMBL" id="MBB4098964.1"/>
    </source>
</evidence>
<evidence type="ECO:0000313" key="4">
    <source>
        <dbReference type="Proteomes" id="UP000557392"/>
    </source>
</evidence>
<dbReference type="InterPro" id="IPR043128">
    <property type="entry name" value="Rev_trsase/Diguanyl_cyclase"/>
</dbReference>
<feature type="domain" description="GGDEF" evidence="2">
    <location>
        <begin position="118"/>
        <end position="251"/>
    </location>
</feature>
<feature type="transmembrane region" description="Helical" evidence="1">
    <location>
        <begin position="53"/>
        <end position="69"/>
    </location>
</feature>
<dbReference type="EMBL" id="JACIEH010000002">
    <property type="protein sequence ID" value="MBB4098964.1"/>
    <property type="molecule type" value="Genomic_DNA"/>
</dbReference>
<dbReference type="PANTHER" id="PTHR46663:SF2">
    <property type="entry name" value="GGDEF DOMAIN-CONTAINING PROTEIN"/>
    <property type="match status" value="1"/>
</dbReference>
<organism evidence="3 4">
    <name type="scientific">Sphingomonas kyeonggiensis</name>
    <dbReference type="NCBI Taxonomy" id="1268553"/>
    <lineage>
        <taxon>Bacteria</taxon>
        <taxon>Pseudomonadati</taxon>
        <taxon>Pseudomonadota</taxon>
        <taxon>Alphaproteobacteria</taxon>
        <taxon>Sphingomonadales</taxon>
        <taxon>Sphingomonadaceae</taxon>
        <taxon>Sphingomonas</taxon>
    </lineage>
</organism>
<name>A0A7W6NXV7_9SPHN</name>
<dbReference type="Pfam" id="PF00990">
    <property type="entry name" value="GGDEF"/>
    <property type="match status" value="1"/>
</dbReference>
<gene>
    <name evidence="3" type="ORF">GGR46_002528</name>
</gene>
<dbReference type="SMART" id="SM00267">
    <property type="entry name" value="GGDEF"/>
    <property type="match status" value="1"/>
</dbReference>
<dbReference type="InterPro" id="IPR000160">
    <property type="entry name" value="GGDEF_dom"/>
</dbReference>
<dbReference type="AlphaFoldDB" id="A0A7W6NXV7"/>
<feature type="transmembrane region" description="Helical" evidence="1">
    <location>
        <begin position="12"/>
        <end position="33"/>
    </location>
</feature>
<dbReference type="InterPro" id="IPR052163">
    <property type="entry name" value="DGC-Regulatory_Protein"/>
</dbReference>
<protein>
    <submittedName>
        <fullName evidence="3">Diguanylate cyclase (GGDEF)-like protein</fullName>
    </submittedName>
</protein>
<dbReference type="RefSeq" id="WP_183998165.1">
    <property type="nucleotide sequence ID" value="NZ_JACIEH010000002.1"/>
</dbReference>
<dbReference type="Proteomes" id="UP000557392">
    <property type="component" value="Unassembled WGS sequence"/>
</dbReference>
<dbReference type="CDD" id="cd01949">
    <property type="entry name" value="GGDEF"/>
    <property type="match status" value="1"/>
</dbReference>
<dbReference type="SUPFAM" id="SSF55073">
    <property type="entry name" value="Nucleotide cyclase"/>
    <property type="match status" value="1"/>
</dbReference>
<keyword evidence="1" id="KW-1133">Transmembrane helix</keyword>
<keyword evidence="4" id="KW-1185">Reference proteome</keyword>
<reference evidence="3 4" key="1">
    <citation type="submission" date="2020-08" db="EMBL/GenBank/DDBJ databases">
        <title>Genomic Encyclopedia of Type Strains, Phase IV (KMG-IV): sequencing the most valuable type-strain genomes for metagenomic binning, comparative biology and taxonomic classification.</title>
        <authorList>
            <person name="Goeker M."/>
        </authorList>
    </citation>
    <scope>NUCLEOTIDE SEQUENCE [LARGE SCALE GENOMIC DNA]</scope>
    <source>
        <strain evidence="3 4">DSM 101806</strain>
    </source>
</reference>
<keyword evidence="1" id="KW-0812">Transmembrane</keyword>
<dbReference type="Gene3D" id="3.30.70.270">
    <property type="match status" value="1"/>
</dbReference>
<dbReference type="InterPro" id="IPR029787">
    <property type="entry name" value="Nucleotide_cyclase"/>
</dbReference>